<organism evidence="1">
    <name type="scientific">marine sediment metagenome</name>
    <dbReference type="NCBI Taxonomy" id="412755"/>
    <lineage>
        <taxon>unclassified sequences</taxon>
        <taxon>metagenomes</taxon>
        <taxon>ecological metagenomes</taxon>
    </lineage>
</organism>
<dbReference type="InterPro" id="IPR010982">
    <property type="entry name" value="Lambda_DNA-bd_dom_sf"/>
</dbReference>
<gene>
    <name evidence="1" type="ORF">LCGC14_2149220</name>
</gene>
<dbReference type="InterPro" id="IPR001387">
    <property type="entry name" value="Cro/C1-type_HTH"/>
</dbReference>
<dbReference type="SUPFAM" id="SSF47413">
    <property type="entry name" value="lambda repressor-like DNA-binding domains"/>
    <property type="match status" value="1"/>
</dbReference>
<protein>
    <recommendedName>
        <fullName evidence="2">HTH cro/C1-type domain-containing protein</fullName>
    </recommendedName>
</protein>
<dbReference type="CDD" id="cd00093">
    <property type="entry name" value="HTH_XRE"/>
    <property type="match status" value="1"/>
</dbReference>
<sequence>MTPETFTPQAFRDWRLRNDLTQTGAAELLGLHEKTIRTYEKGVNWRGDKAEVPKAVALACWAIEQGQEEWDGH</sequence>
<dbReference type="GO" id="GO:0003677">
    <property type="term" value="F:DNA binding"/>
    <property type="evidence" value="ECO:0007669"/>
    <property type="project" value="InterPro"/>
</dbReference>
<name>A0A0F9DVW0_9ZZZZ</name>
<accession>A0A0F9DVW0</accession>
<dbReference type="EMBL" id="LAZR01027342">
    <property type="protein sequence ID" value="KKL66013.1"/>
    <property type="molecule type" value="Genomic_DNA"/>
</dbReference>
<evidence type="ECO:0008006" key="2">
    <source>
        <dbReference type="Google" id="ProtNLM"/>
    </source>
</evidence>
<dbReference type="AlphaFoldDB" id="A0A0F9DVW0"/>
<reference evidence="1" key="1">
    <citation type="journal article" date="2015" name="Nature">
        <title>Complex archaea that bridge the gap between prokaryotes and eukaryotes.</title>
        <authorList>
            <person name="Spang A."/>
            <person name="Saw J.H."/>
            <person name="Jorgensen S.L."/>
            <person name="Zaremba-Niedzwiedzka K."/>
            <person name="Martijn J."/>
            <person name="Lind A.E."/>
            <person name="van Eijk R."/>
            <person name="Schleper C."/>
            <person name="Guy L."/>
            <person name="Ettema T.J."/>
        </authorList>
    </citation>
    <scope>NUCLEOTIDE SEQUENCE</scope>
</reference>
<comment type="caution">
    <text evidence="1">The sequence shown here is derived from an EMBL/GenBank/DDBJ whole genome shotgun (WGS) entry which is preliminary data.</text>
</comment>
<evidence type="ECO:0000313" key="1">
    <source>
        <dbReference type="EMBL" id="KKL66013.1"/>
    </source>
</evidence>
<proteinExistence type="predicted"/>
<dbReference type="Gene3D" id="1.10.260.40">
    <property type="entry name" value="lambda repressor-like DNA-binding domains"/>
    <property type="match status" value="1"/>
</dbReference>